<dbReference type="EMBL" id="JALLPJ020001245">
    <property type="protein sequence ID" value="KAL3773163.1"/>
    <property type="molecule type" value="Genomic_DNA"/>
</dbReference>
<sequence length="141" mass="16079">MPNIGSSSASFSFPTFSTKATKEVSIKNVQDLDELKKKDPFLYYSVPQIREAAVLFKKNDFSLRVDSKEMQEVKRQTRISFETRDLFLEDFLLQETKSLSLDESDAIDGALPGDDFLSMLLASVAQECPRKRKERSDEAKQ</sequence>
<keyword evidence="2" id="KW-1185">Reference proteome</keyword>
<dbReference type="AlphaFoldDB" id="A0ABD3NAQ8"/>
<proteinExistence type="predicted"/>
<evidence type="ECO:0000313" key="1">
    <source>
        <dbReference type="EMBL" id="KAL3773163.1"/>
    </source>
</evidence>
<evidence type="ECO:0000313" key="2">
    <source>
        <dbReference type="Proteomes" id="UP001530400"/>
    </source>
</evidence>
<comment type="caution">
    <text evidence="1">The sequence shown here is derived from an EMBL/GenBank/DDBJ whole genome shotgun (WGS) entry which is preliminary data.</text>
</comment>
<protein>
    <submittedName>
        <fullName evidence="1">Uncharacterized protein</fullName>
    </submittedName>
</protein>
<dbReference type="Proteomes" id="UP001530400">
    <property type="component" value="Unassembled WGS sequence"/>
</dbReference>
<gene>
    <name evidence="1" type="ORF">ACHAWO_013770</name>
</gene>
<reference evidence="1 2" key="1">
    <citation type="submission" date="2024-10" db="EMBL/GenBank/DDBJ databases">
        <title>Updated reference genomes for cyclostephanoid diatoms.</title>
        <authorList>
            <person name="Roberts W.R."/>
            <person name="Alverson A.J."/>
        </authorList>
    </citation>
    <scope>NUCLEOTIDE SEQUENCE [LARGE SCALE GENOMIC DNA]</scope>
    <source>
        <strain evidence="1 2">AJA010-31</strain>
    </source>
</reference>
<organism evidence="1 2">
    <name type="scientific">Cyclotella atomus</name>
    <dbReference type="NCBI Taxonomy" id="382360"/>
    <lineage>
        <taxon>Eukaryota</taxon>
        <taxon>Sar</taxon>
        <taxon>Stramenopiles</taxon>
        <taxon>Ochrophyta</taxon>
        <taxon>Bacillariophyta</taxon>
        <taxon>Coscinodiscophyceae</taxon>
        <taxon>Thalassiosirophycidae</taxon>
        <taxon>Stephanodiscales</taxon>
        <taxon>Stephanodiscaceae</taxon>
        <taxon>Cyclotella</taxon>
    </lineage>
</organism>
<accession>A0ABD3NAQ8</accession>
<name>A0ABD3NAQ8_9STRA</name>